<proteinExistence type="predicted"/>
<sequence>MDYLPELADNGQNWMNYGHSVLCAINDKGLMGFLVGSERRPTHPAELEGRGKGWTPQTDEERHEVTVWRTADQSWTRRNATVNYTIICGIPDTILTFMLHLKS</sequence>
<feature type="compositionally biased region" description="Basic and acidic residues" evidence="1">
    <location>
        <begin position="41"/>
        <end position="51"/>
    </location>
</feature>
<dbReference type="OrthoDB" id="2653948at2759"/>
<dbReference type="AlphaFoldDB" id="A0A0C9ZD97"/>
<reference evidence="2 3" key="1">
    <citation type="submission" date="2014-04" db="EMBL/GenBank/DDBJ databases">
        <authorList>
            <consortium name="DOE Joint Genome Institute"/>
            <person name="Kuo A."/>
            <person name="Kohler A."/>
            <person name="Costa M.D."/>
            <person name="Nagy L.G."/>
            <person name="Floudas D."/>
            <person name="Copeland A."/>
            <person name="Barry K.W."/>
            <person name="Cichocki N."/>
            <person name="Veneault-Fourrey C."/>
            <person name="LaButti K."/>
            <person name="Lindquist E.A."/>
            <person name="Lipzen A."/>
            <person name="Lundell T."/>
            <person name="Morin E."/>
            <person name="Murat C."/>
            <person name="Sun H."/>
            <person name="Tunlid A."/>
            <person name="Henrissat B."/>
            <person name="Grigoriev I.V."/>
            <person name="Hibbett D.S."/>
            <person name="Martin F."/>
            <person name="Nordberg H.P."/>
            <person name="Cantor M.N."/>
            <person name="Hua S.X."/>
        </authorList>
    </citation>
    <scope>NUCLEOTIDE SEQUENCE [LARGE SCALE GENOMIC DNA]</scope>
    <source>
        <strain evidence="2 3">441</strain>
    </source>
</reference>
<dbReference type="Proteomes" id="UP000054018">
    <property type="component" value="Unassembled WGS sequence"/>
</dbReference>
<gene>
    <name evidence="2" type="ORF">PISMIDRAFT_105846</name>
</gene>
<keyword evidence="3" id="KW-1185">Reference proteome</keyword>
<reference evidence="3" key="2">
    <citation type="submission" date="2015-01" db="EMBL/GenBank/DDBJ databases">
        <title>Evolutionary Origins and Diversification of the Mycorrhizal Mutualists.</title>
        <authorList>
            <consortium name="DOE Joint Genome Institute"/>
            <consortium name="Mycorrhizal Genomics Consortium"/>
            <person name="Kohler A."/>
            <person name="Kuo A."/>
            <person name="Nagy L.G."/>
            <person name="Floudas D."/>
            <person name="Copeland A."/>
            <person name="Barry K.W."/>
            <person name="Cichocki N."/>
            <person name="Veneault-Fourrey C."/>
            <person name="LaButti K."/>
            <person name="Lindquist E.A."/>
            <person name="Lipzen A."/>
            <person name="Lundell T."/>
            <person name="Morin E."/>
            <person name="Murat C."/>
            <person name="Riley R."/>
            <person name="Ohm R."/>
            <person name="Sun H."/>
            <person name="Tunlid A."/>
            <person name="Henrissat B."/>
            <person name="Grigoriev I.V."/>
            <person name="Hibbett D.S."/>
            <person name="Martin F."/>
        </authorList>
    </citation>
    <scope>NUCLEOTIDE SEQUENCE [LARGE SCALE GENOMIC DNA]</scope>
    <source>
        <strain evidence="3">441</strain>
    </source>
</reference>
<dbReference type="EMBL" id="KN833765">
    <property type="protein sequence ID" value="KIK20417.1"/>
    <property type="molecule type" value="Genomic_DNA"/>
</dbReference>
<evidence type="ECO:0000256" key="1">
    <source>
        <dbReference type="SAM" id="MobiDB-lite"/>
    </source>
</evidence>
<dbReference type="HOGENOM" id="CLU_142630_0_0_1"/>
<protein>
    <submittedName>
        <fullName evidence="2">Uncharacterized protein</fullName>
    </submittedName>
</protein>
<feature type="region of interest" description="Disordered" evidence="1">
    <location>
        <begin position="41"/>
        <end position="65"/>
    </location>
</feature>
<evidence type="ECO:0000313" key="3">
    <source>
        <dbReference type="Proteomes" id="UP000054018"/>
    </source>
</evidence>
<name>A0A0C9ZD97_9AGAM</name>
<organism evidence="2 3">
    <name type="scientific">Pisolithus microcarpus 441</name>
    <dbReference type="NCBI Taxonomy" id="765257"/>
    <lineage>
        <taxon>Eukaryota</taxon>
        <taxon>Fungi</taxon>
        <taxon>Dikarya</taxon>
        <taxon>Basidiomycota</taxon>
        <taxon>Agaricomycotina</taxon>
        <taxon>Agaricomycetes</taxon>
        <taxon>Agaricomycetidae</taxon>
        <taxon>Boletales</taxon>
        <taxon>Sclerodermatineae</taxon>
        <taxon>Pisolithaceae</taxon>
        <taxon>Pisolithus</taxon>
    </lineage>
</organism>
<accession>A0A0C9ZD97</accession>
<feature type="non-terminal residue" evidence="2">
    <location>
        <position position="103"/>
    </location>
</feature>
<evidence type="ECO:0000313" key="2">
    <source>
        <dbReference type="EMBL" id="KIK20417.1"/>
    </source>
</evidence>